<reference evidence="1 2" key="2">
    <citation type="journal article" date="2019" name="G3 (Bethesda)">
        <title>Hybrid Assembly of the Genome of the Entomopathogenic Nematode Steinernema carpocapsae Identifies the X-Chromosome.</title>
        <authorList>
            <person name="Serra L."/>
            <person name="Macchietto M."/>
            <person name="Macias-Munoz A."/>
            <person name="McGill C.J."/>
            <person name="Rodriguez I.M."/>
            <person name="Rodriguez B."/>
            <person name="Murad R."/>
            <person name="Mortazavi A."/>
        </authorList>
    </citation>
    <scope>NUCLEOTIDE SEQUENCE [LARGE SCALE GENOMIC DNA]</scope>
    <source>
        <strain evidence="1 2">ALL</strain>
    </source>
</reference>
<evidence type="ECO:0000313" key="1">
    <source>
        <dbReference type="EMBL" id="TMS38394.1"/>
    </source>
</evidence>
<organism evidence="1 2">
    <name type="scientific">Steinernema carpocapsae</name>
    <name type="common">Entomopathogenic nematode</name>
    <dbReference type="NCBI Taxonomy" id="34508"/>
    <lineage>
        <taxon>Eukaryota</taxon>
        <taxon>Metazoa</taxon>
        <taxon>Ecdysozoa</taxon>
        <taxon>Nematoda</taxon>
        <taxon>Chromadorea</taxon>
        <taxon>Rhabditida</taxon>
        <taxon>Tylenchina</taxon>
        <taxon>Panagrolaimomorpha</taxon>
        <taxon>Strongyloidoidea</taxon>
        <taxon>Steinernematidae</taxon>
        <taxon>Steinernema</taxon>
    </lineage>
</organism>
<sequence>MQTLLATTTPKNTSGDYSHPCLFVCRFVPVVHLCAESSRAYRHAAQRNQVPDPWRHGPGTANRRGERGVVLSTLGDHTQRQLIFAAVLRGIITQDTIST</sequence>
<comment type="caution">
    <text evidence="1">The sequence shown here is derived from an EMBL/GenBank/DDBJ whole genome shotgun (WGS) entry which is preliminary data.</text>
</comment>
<name>A0A4U8UZ28_STECR</name>
<dbReference type="Proteomes" id="UP000298663">
    <property type="component" value="Unassembled WGS sequence"/>
</dbReference>
<accession>A0A4U8UZ28</accession>
<gene>
    <name evidence="1" type="ORF">L596_005131</name>
</gene>
<keyword evidence="2" id="KW-1185">Reference proteome</keyword>
<dbReference type="EMBL" id="AZBU02000001">
    <property type="protein sequence ID" value="TMS38394.1"/>
    <property type="molecule type" value="Genomic_DNA"/>
</dbReference>
<protein>
    <submittedName>
        <fullName evidence="1">Uncharacterized protein</fullName>
    </submittedName>
</protein>
<dbReference type="AlphaFoldDB" id="A0A4U8UZ28"/>
<reference evidence="1 2" key="1">
    <citation type="journal article" date="2015" name="Genome Biol.">
        <title>Comparative genomics of Steinernema reveals deeply conserved gene regulatory networks.</title>
        <authorList>
            <person name="Dillman A.R."/>
            <person name="Macchietto M."/>
            <person name="Porter C.F."/>
            <person name="Rogers A."/>
            <person name="Williams B."/>
            <person name="Antoshechkin I."/>
            <person name="Lee M.M."/>
            <person name="Goodwin Z."/>
            <person name="Lu X."/>
            <person name="Lewis E.E."/>
            <person name="Goodrich-Blair H."/>
            <person name="Stock S.P."/>
            <person name="Adams B.J."/>
            <person name="Sternberg P.W."/>
            <person name="Mortazavi A."/>
        </authorList>
    </citation>
    <scope>NUCLEOTIDE SEQUENCE [LARGE SCALE GENOMIC DNA]</scope>
    <source>
        <strain evidence="1 2">ALL</strain>
    </source>
</reference>
<proteinExistence type="predicted"/>
<evidence type="ECO:0000313" key="2">
    <source>
        <dbReference type="Proteomes" id="UP000298663"/>
    </source>
</evidence>